<proteinExistence type="predicted"/>
<evidence type="ECO:0000313" key="3">
    <source>
        <dbReference type="Proteomes" id="UP001177003"/>
    </source>
</evidence>
<dbReference type="GO" id="GO:0009506">
    <property type="term" value="C:plasmodesma"/>
    <property type="evidence" value="ECO:0007669"/>
    <property type="project" value="TreeGrafter"/>
</dbReference>
<keyword evidence="1" id="KW-1133">Transmembrane helix</keyword>
<gene>
    <name evidence="2" type="ORF">LSALG_LOCUS24223</name>
</gene>
<name>A0AA36E6B3_LACSI</name>
<dbReference type="AlphaFoldDB" id="A0AA36E6B3"/>
<feature type="transmembrane region" description="Helical" evidence="1">
    <location>
        <begin position="240"/>
        <end position="259"/>
    </location>
</feature>
<dbReference type="EMBL" id="OX465081">
    <property type="protein sequence ID" value="CAI9284711.1"/>
    <property type="molecule type" value="Genomic_DNA"/>
</dbReference>
<dbReference type="GO" id="GO:0005829">
    <property type="term" value="C:cytosol"/>
    <property type="evidence" value="ECO:0007669"/>
    <property type="project" value="TreeGrafter"/>
</dbReference>
<sequence length="299" mass="33315">MSDGDLSKELDDRFGSQCGDILVFFDALDNCNSESVNVKVLTFFVDLFSGDICPNFNPDLQKKFLDLDLVTVSNSNPNIVMVGFRVHVGNTLANHIPSEITIFQRVIKLDEGMRSWYDIPFTVAESLLADEEITISIGTTFNRSTLPRIDTLEIYGRVKDEFGWKEKMDAVLDMEARVLRSSSWVSGSGKKRCIGQVTPIEEQAWPVHNPRPVAFKLVADTPLLTGQQTIFLFFPDMIKGMFLAVVIGPPVVVAIILIVQGKESILNILETLKEEGNRVLFNALAVFALREINLSKGLS</sequence>
<evidence type="ECO:0000256" key="1">
    <source>
        <dbReference type="SAM" id="Phobius"/>
    </source>
</evidence>
<evidence type="ECO:0000313" key="2">
    <source>
        <dbReference type="EMBL" id="CAI9284711.1"/>
    </source>
</evidence>
<keyword evidence="1" id="KW-0472">Membrane</keyword>
<dbReference type="PANTHER" id="PTHR21725">
    <property type="entry name" value="E3 UBIQUITIN-PROTEIN LIGASE UBR4"/>
    <property type="match status" value="1"/>
</dbReference>
<dbReference type="PANTHER" id="PTHR21725:SF1">
    <property type="entry name" value="E3 UBIQUITIN-PROTEIN LIGASE UBR4"/>
    <property type="match status" value="1"/>
</dbReference>
<dbReference type="GO" id="GO:0009926">
    <property type="term" value="P:auxin polar transport"/>
    <property type="evidence" value="ECO:0007669"/>
    <property type="project" value="TreeGrafter"/>
</dbReference>
<keyword evidence="1" id="KW-0812">Transmembrane</keyword>
<dbReference type="InterPro" id="IPR045189">
    <property type="entry name" value="UBR4-like"/>
</dbReference>
<dbReference type="Proteomes" id="UP001177003">
    <property type="component" value="Chromosome 5"/>
</dbReference>
<reference evidence="2" key="1">
    <citation type="submission" date="2023-04" db="EMBL/GenBank/DDBJ databases">
        <authorList>
            <person name="Vijverberg K."/>
            <person name="Xiong W."/>
            <person name="Schranz E."/>
        </authorList>
    </citation>
    <scope>NUCLEOTIDE SEQUENCE</scope>
</reference>
<organism evidence="2 3">
    <name type="scientific">Lactuca saligna</name>
    <name type="common">Willowleaf lettuce</name>
    <dbReference type="NCBI Taxonomy" id="75948"/>
    <lineage>
        <taxon>Eukaryota</taxon>
        <taxon>Viridiplantae</taxon>
        <taxon>Streptophyta</taxon>
        <taxon>Embryophyta</taxon>
        <taxon>Tracheophyta</taxon>
        <taxon>Spermatophyta</taxon>
        <taxon>Magnoliopsida</taxon>
        <taxon>eudicotyledons</taxon>
        <taxon>Gunneridae</taxon>
        <taxon>Pentapetalae</taxon>
        <taxon>asterids</taxon>
        <taxon>campanulids</taxon>
        <taxon>Asterales</taxon>
        <taxon>Asteraceae</taxon>
        <taxon>Cichorioideae</taxon>
        <taxon>Cichorieae</taxon>
        <taxon>Lactucinae</taxon>
        <taxon>Lactuca</taxon>
    </lineage>
</organism>
<protein>
    <submittedName>
        <fullName evidence="2">Uncharacterized protein</fullName>
    </submittedName>
</protein>
<keyword evidence="3" id="KW-1185">Reference proteome</keyword>
<accession>A0AA36E6B3</accession>